<reference evidence="5 7" key="2">
    <citation type="submission" date="2018-07" db="EMBL/GenBank/DDBJ databases">
        <title>Whole Genome Sequence Analysis of Avian Pathogenic E. coli - An Australian Perspective.</title>
        <authorList>
            <person name="Cummins M.L."/>
            <person name="Reid C.J."/>
            <person name="Roy Chowdhury P."/>
            <person name="Bushell R."/>
            <person name="Esbert N."/>
            <person name="Tivendale K.A."/>
            <person name="Noormohammadi A.H."/>
            <person name="Islam S."/>
            <person name="Marenda M.S."/>
            <person name="Browning G.F."/>
            <person name="Markham P.F."/>
            <person name="Djordjevic S.P."/>
        </authorList>
    </citation>
    <scope>NUCLEOTIDE SEQUENCE [LARGE SCALE GENOMIC DNA]</scope>
    <source>
        <strain evidence="5 7">AVC211</strain>
    </source>
</reference>
<dbReference type="AlphaFoldDB" id="A0A1V3VXM5"/>
<dbReference type="Pfam" id="PF10979">
    <property type="entry name" value="DUF2786"/>
    <property type="match status" value="1"/>
</dbReference>
<sequence>MNADAARQDQLIKRIRKLLALSRNNSNPHEAGQALSRAQALMRKHGITELDTDISVIKTSSSKGAPSEAEKVPVWMGRLMHVVAEAFGCHTYLDWRITTGRYWRRVVIFYGFGERPVVAAYAFDVLCRQMQKATKAYLSTQSRTLKLSTRRARAAMFRDGWVYGVRDVVDAFPLTEDETRVMKTWLKRQQFEGMAAFRNVKDCNGGDRARWQGYNEGKKATLNHGVGSRDLRPESLISGGGEV</sequence>
<dbReference type="Proteomes" id="UP000188855">
    <property type="component" value="Unassembled WGS sequence"/>
</dbReference>
<evidence type="ECO:0000313" key="3">
    <source>
        <dbReference type="EMBL" id="EFM0254876.1"/>
    </source>
</evidence>
<evidence type="ECO:0000313" key="7">
    <source>
        <dbReference type="Proteomes" id="UP000253687"/>
    </source>
</evidence>
<accession>A0A1V3VXM5</accession>
<dbReference type="EMBL" id="MPAF01000036">
    <property type="protein sequence ID" value="OOK26046.1"/>
    <property type="molecule type" value="Genomic_DNA"/>
</dbReference>
<dbReference type="EMBL" id="AATJOC010000016">
    <property type="protein sequence ID" value="EFM0254876.1"/>
    <property type="molecule type" value="Genomic_DNA"/>
</dbReference>
<name>A0A1V3VXM5_ECOLX</name>
<evidence type="ECO:0000313" key="4">
    <source>
        <dbReference type="EMBL" id="OOK26046.1"/>
    </source>
</evidence>
<proteinExistence type="predicted"/>
<dbReference type="EMBL" id="QOGZ01000049">
    <property type="protein sequence ID" value="RDA32749.1"/>
    <property type="molecule type" value="Genomic_DNA"/>
</dbReference>
<dbReference type="InterPro" id="IPR024498">
    <property type="entry name" value="DUF2786"/>
</dbReference>
<dbReference type="PIRSF" id="PIRSF028111">
    <property type="entry name" value="UCP028111"/>
    <property type="match status" value="1"/>
</dbReference>
<dbReference type="RefSeq" id="WP_000990583.1">
    <property type="nucleotide sequence ID" value="NZ_CAXUBT010000001.1"/>
</dbReference>
<evidence type="ECO:0000313" key="5">
    <source>
        <dbReference type="EMBL" id="RDA32749.1"/>
    </source>
</evidence>
<evidence type="ECO:0000313" key="6">
    <source>
        <dbReference type="Proteomes" id="UP000188855"/>
    </source>
</evidence>
<reference evidence="4 6" key="1">
    <citation type="submission" date="2016-10" db="EMBL/GenBank/DDBJ databases">
        <title>Whole genome sequences of antibiotic resistant commensal Escherichia coli from healthy Australian adults.</title>
        <authorList>
            <person name="Moran R.A."/>
            <person name="Anantham S."/>
            <person name="Nigro S.J."/>
            <person name="Holt K.E."/>
            <person name="Hall R.M."/>
        </authorList>
    </citation>
    <scope>NUCLEOTIDE SEQUENCE [LARGE SCALE GENOMIC DNA]</scope>
    <source>
        <strain evidence="4 6">2.3-R4</strain>
    </source>
</reference>
<dbReference type="Proteomes" id="UP000253687">
    <property type="component" value="Unassembled WGS sequence"/>
</dbReference>
<protein>
    <submittedName>
        <fullName evidence="5">DUF2786 domain-containing protein</fullName>
    </submittedName>
</protein>
<evidence type="ECO:0000313" key="8">
    <source>
        <dbReference type="Proteomes" id="UP000527548"/>
    </source>
</evidence>
<reference evidence="3 8" key="3">
    <citation type="submission" date="2018-08" db="EMBL/GenBank/DDBJ databases">
        <authorList>
            <consortium name="GenomeTrakr network: Whole genome sequencing for foodborne pathogen traceback"/>
        </authorList>
    </citation>
    <scope>NUCLEOTIDE SEQUENCE [LARGE SCALE GENOMIC DNA]</scope>
    <source>
        <strain evidence="3 8">AZ-TG73163</strain>
    </source>
</reference>
<dbReference type="InterPro" id="IPR016868">
    <property type="entry name" value="Phage_B3_Orf5"/>
</dbReference>
<evidence type="ECO:0000259" key="1">
    <source>
        <dbReference type="Pfam" id="PF10979"/>
    </source>
</evidence>
<feature type="domain" description="DUF7168" evidence="2">
    <location>
        <begin position="68"/>
        <end position="189"/>
    </location>
</feature>
<comment type="caution">
    <text evidence="5">The sequence shown here is derived from an EMBL/GenBank/DDBJ whole genome shotgun (WGS) entry which is preliminary data.</text>
</comment>
<evidence type="ECO:0000259" key="2">
    <source>
        <dbReference type="Pfam" id="PF23771"/>
    </source>
</evidence>
<dbReference type="InterPro" id="IPR055592">
    <property type="entry name" value="DUF7168"/>
</dbReference>
<gene>
    <name evidence="4" type="ORF">BMT91_18200</name>
    <name evidence="3" type="ORF">C719_004110</name>
    <name evidence="5" type="ORF">DTL43_24180</name>
</gene>
<dbReference type="Pfam" id="PF23771">
    <property type="entry name" value="DUF7168"/>
    <property type="match status" value="1"/>
</dbReference>
<dbReference type="Proteomes" id="UP000527548">
    <property type="component" value="Unassembled WGS sequence"/>
</dbReference>
<organism evidence="5 7">
    <name type="scientific">Escherichia coli</name>
    <dbReference type="NCBI Taxonomy" id="562"/>
    <lineage>
        <taxon>Bacteria</taxon>
        <taxon>Pseudomonadati</taxon>
        <taxon>Pseudomonadota</taxon>
        <taxon>Gammaproteobacteria</taxon>
        <taxon>Enterobacterales</taxon>
        <taxon>Enterobacteriaceae</taxon>
        <taxon>Escherichia</taxon>
    </lineage>
</organism>
<feature type="domain" description="DUF2786" evidence="1">
    <location>
        <begin position="12"/>
        <end position="48"/>
    </location>
</feature>